<name>M0JXZ9_9EURY</name>
<comment type="caution">
    <text evidence="2">The sequence shown here is derived from an EMBL/GenBank/DDBJ whole genome shotgun (WGS) entry which is preliminary data.</text>
</comment>
<gene>
    <name evidence="2" type="ORF">C442_20901</name>
</gene>
<keyword evidence="3" id="KW-1185">Reference proteome</keyword>
<proteinExistence type="predicted"/>
<organism evidence="2 3">
    <name type="scientific">Haloarcula amylolytica JCM 13557</name>
    <dbReference type="NCBI Taxonomy" id="1227452"/>
    <lineage>
        <taxon>Archaea</taxon>
        <taxon>Methanobacteriati</taxon>
        <taxon>Methanobacteriota</taxon>
        <taxon>Stenosarchaea group</taxon>
        <taxon>Halobacteria</taxon>
        <taxon>Halobacteriales</taxon>
        <taxon>Haloarculaceae</taxon>
        <taxon>Haloarcula</taxon>
    </lineage>
</organism>
<keyword evidence="1" id="KW-0472">Membrane</keyword>
<keyword evidence="1" id="KW-0812">Transmembrane</keyword>
<evidence type="ECO:0000313" key="2">
    <source>
        <dbReference type="EMBL" id="EMA13348.1"/>
    </source>
</evidence>
<dbReference type="EMBL" id="AOLW01000073">
    <property type="protein sequence ID" value="EMA13348.1"/>
    <property type="molecule type" value="Genomic_DNA"/>
</dbReference>
<accession>M0JXZ9</accession>
<feature type="transmembrane region" description="Helical" evidence="1">
    <location>
        <begin position="114"/>
        <end position="132"/>
    </location>
</feature>
<sequence>MCRLILEKLRESIDIRFLTCIPDMVFLHNITVIVFCKFACISKNIQCFSSVTVLLCSECRRQRDHIIGEDTLTKCILAMTHNFAELICVVGREDELTLLQTTEDSLIERIFSSWGRILFLLLLTSIPVASLYRPTKTQRIQTITSN</sequence>
<dbReference type="AlphaFoldDB" id="M0JXZ9"/>
<protein>
    <submittedName>
        <fullName evidence="2">Uncharacterized protein</fullName>
    </submittedName>
</protein>
<dbReference type="Proteomes" id="UP000011623">
    <property type="component" value="Unassembled WGS sequence"/>
</dbReference>
<evidence type="ECO:0000256" key="1">
    <source>
        <dbReference type="SAM" id="Phobius"/>
    </source>
</evidence>
<keyword evidence="1" id="KW-1133">Transmembrane helix</keyword>
<reference evidence="2 3" key="1">
    <citation type="journal article" date="2014" name="PLoS Genet.">
        <title>Phylogenetically driven sequencing of extremely halophilic archaea reveals strategies for static and dynamic osmo-response.</title>
        <authorList>
            <person name="Becker E.A."/>
            <person name="Seitzer P.M."/>
            <person name="Tritt A."/>
            <person name="Larsen D."/>
            <person name="Krusor M."/>
            <person name="Yao A.I."/>
            <person name="Wu D."/>
            <person name="Madern D."/>
            <person name="Eisen J.A."/>
            <person name="Darling A.E."/>
            <person name="Facciotti M.T."/>
        </authorList>
    </citation>
    <scope>NUCLEOTIDE SEQUENCE [LARGE SCALE GENOMIC DNA]</scope>
    <source>
        <strain evidence="2 3">JCM 13557</strain>
    </source>
</reference>
<evidence type="ECO:0000313" key="3">
    <source>
        <dbReference type="Proteomes" id="UP000011623"/>
    </source>
</evidence>